<comment type="caution">
    <text evidence="2">The sequence shown here is derived from an EMBL/GenBank/DDBJ whole genome shotgun (WGS) entry which is preliminary data.</text>
</comment>
<accession>A0A4Z1L4S9</accession>
<evidence type="ECO:0000256" key="1">
    <source>
        <dbReference type="SAM" id="SignalP"/>
    </source>
</evidence>
<dbReference type="EMBL" id="PQXO01000017">
    <property type="protein sequence ID" value="TGO91841.1"/>
    <property type="molecule type" value="Genomic_DNA"/>
</dbReference>
<evidence type="ECO:0000313" key="3">
    <source>
        <dbReference type="Proteomes" id="UP000297280"/>
    </source>
</evidence>
<keyword evidence="1" id="KW-0732">Signal</keyword>
<dbReference type="Proteomes" id="UP000297280">
    <property type="component" value="Unassembled WGS sequence"/>
</dbReference>
<feature type="chain" id="PRO_5021350463" evidence="1">
    <location>
        <begin position="23"/>
        <end position="72"/>
    </location>
</feature>
<sequence length="72" mass="8020">MSPNFRLVLVLLGFLINEAALSGEFYADAPDMSAFFDANSHIMSCISAGLKPLWRGKPEEDTDMKSWYSGMK</sequence>
<proteinExistence type="predicted"/>
<feature type="signal peptide" evidence="1">
    <location>
        <begin position="1"/>
        <end position="22"/>
    </location>
</feature>
<evidence type="ECO:0000313" key="2">
    <source>
        <dbReference type="EMBL" id="TGO91841.1"/>
    </source>
</evidence>
<reference evidence="2 3" key="1">
    <citation type="submission" date="2017-12" db="EMBL/GenBank/DDBJ databases">
        <title>Comparative genomics of Botrytis spp.</title>
        <authorList>
            <person name="Valero-Jimenez C.A."/>
            <person name="Tapia P."/>
            <person name="Veloso J."/>
            <person name="Silva-Moreno E."/>
            <person name="Staats M."/>
            <person name="Valdes J.H."/>
            <person name="Van Kan J.A.L."/>
        </authorList>
    </citation>
    <scope>NUCLEOTIDE SEQUENCE [LARGE SCALE GENOMIC DNA]</scope>
    <source>
        <strain evidence="2 3">MUCL3349</strain>
    </source>
</reference>
<name>A0A4Z1L4S9_9HELO</name>
<gene>
    <name evidence="2" type="ORF">BPOR_0017g00230</name>
</gene>
<organism evidence="2 3">
    <name type="scientific">Botrytis porri</name>
    <dbReference type="NCBI Taxonomy" id="87229"/>
    <lineage>
        <taxon>Eukaryota</taxon>
        <taxon>Fungi</taxon>
        <taxon>Dikarya</taxon>
        <taxon>Ascomycota</taxon>
        <taxon>Pezizomycotina</taxon>
        <taxon>Leotiomycetes</taxon>
        <taxon>Helotiales</taxon>
        <taxon>Sclerotiniaceae</taxon>
        <taxon>Botrytis</taxon>
    </lineage>
</organism>
<dbReference type="AlphaFoldDB" id="A0A4Z1L4S9"/>
<protein>
    <submittedName>
        <fullName evidence="2">Uncharacterized protein</fullName>
    </submittedName>
</protein>
<keyword evidence="3" id="KW-1185">Reference proteome</keyword>